<comment type="caution">
    <text evidence="2">The sequence shown here is derived from an EMBL/GenBank/DDBJ whole genome shotgun (WGS) entry which is preliminary data.</text>
</comment>
<name>A0ABP6MKW3_9ACTN</name>
<keyword evidence="3" id="KW-1185">Reference proteome</keyword>
<reference evidence="3" key="1">
    <citation type="journal article" date="2019" name="Int. J. Syst. Evol. Microbiol.">
        <title>The Global Catalogue of Microorganisms (GCM) 10K type strain sequencing project: providing services to taxonomists for standard genome sequencing and annotation.</title>
        <authorList>
            <consortium name="The Broad Institute Genomics Platform"/>
            <consortium name="The Broad Institute Genome Sequencing Center for Infectious Disease"/>
            <person name="Wu L."/>
            <person name="Ma J."/>
        </authorList>
    </citation>
    <scope>NUCLEOTIDE SEQUENCE [LARGE SCALE GENOMIC DNA]</scope>
    <source>
        <strain evidence="3">JCM 9092</strain>
    </source>
</reference>
<feature type="region of interest" description="Disordered" evidence="1">
    <location>
        <begin position="1"/>
        <end position="20"/>
    </location>
</feature>
<evidence type="ECO:0000313" key="3">
    <source>
        <dbReference type="Proteomes" id="UP001501637"/>
    </source>
</evidence>
<evidence type="ECO:0000313" key="2">
    <source>
        <dbReference type="EMBL" id="GAA3116985.1"/>
    </source>
</evidence>
<proteinExistence type="predicted"/>
<protein>
    <submittedName>
        <fullName evidence="2">Uncharacterized protein</fullName>
    </submittedName>
</protein>
<sequence length="175" mass="19623">MLWEEPAPGPGAKNWKPRGLWPNEAQRAGVREHLDGERPLLVLLDEARCRVPMLREEWRAAPCRLLRDRAGADSGDLEDDEVVDVRLPFLDWLPEAHRKRAVRFLAESDAALSRTPMAFLPPLMTEERRDGVPPSPRFARRLLPNALTADRLAAAVEHLFGDASHRCAAATGSVR</sequence>
<organism evidence="2 3">
    <name type="scientific">Streptomyces rectiviolaceus</name>
    <dbReference type="NCBI Taxonomy" id="332591"/>
    <lineage>
        <taxon>Bacteria</taxon>
        <taxon>Bacillati</taxon>
        <taxon>Actinomycetota</taxon>
        <taxon>Actinomycetes</taxon>
        <taxon>Kitasatosporales</taxon>
        <taxon>Streptomycetaceae</taxon>
        <taxon>Streptomyces</taxon>
    </lineage>
</organism>
<dbReference type="EMBL" id="BAAAUG010000077">
    <property type="protein sequence ID" value="GAA3116985.1"/>
    <property type="molecule type" value="Genomic_DNA"/>
</dbReference>
<evidence type="ECO:0000256" key="1">
    <source>
        <dbReference type="SAM" id="MobiDB-lite"/>
    </source>
</evidence>
<accession>A0ABP6MKW3</accession>
<gene>
    <name evidence="2" type="ORF">GCM10010449_43870</name>
</gene>
<dbReference type="Proteomes" id="UP001501637">
    <property type="component" value="Unassembled WGS sequence"/>
</dbReference>